<gene>
    <name evidence="6" type="ORF">WK53_27415</name>
</gene>
<protein>
    <submittedName>
        <fullName evidence="6">IclR family transcriptional regulator</fullName>
    </submittedName>
</protein>
<proteinExistence type="predicted"/>
<keyword evidence="3" id="KW-0804">Transcription</keyword>
<evidence type="ECO:0000313" key="7">
    <source>
        <dbReference type="Proteomes" id="UP000056732"/>
    </source>
</evidence>
<reference evidence="6 7" key="1">
    <citation type="submission" date="2015-11" db="EMBL/GenBank/DDBJ databases">
        <title>Expanding the genomic diversity of Burkholderia species for the development of highly accurate diagnostics.</title>
        <authorList>
            <person name="Sahl J."/>
            <person name="Keim P."/>
            <person name="Wagner D."/>
        </authorList>
    </citation>
    <scope>NUCLEOTIDE SEQUENCE [LARGE SCALE GENOMIC DNA]</scope>
    <source>
        <strain evidence="6 7">MSMB1137WGS</strain>
    </source>
</reference>
<dbReference type="Gene3D" id="1.10.10.10">
    <property type="entry name" value="Winged helix-like DNA-binding domain superfamily/Winged helix DNA-binding domain"/>
    <property type="match status" value="1"/>
</dbReference>
<organism evidence="6 7">
    <name type="scientific">Burkholderia ubonensis</name>
    <dbReference type="NCBI Taxonomy" id="101571"/>
    <lineage>
        <taxon>Bacteria</taxon>
        <taxon>Pseudomonadati</taxon>
        <taxon>Pseudomonadota</taxon>
        <taxon>Betaproteobacteria</taxon>
        <taxon>Burkholderiales</taxon>
        <taxon>Burkholderiaceae</taxon>
        <taxon>Burkholderia</taxon>
        <taxon>Burkholderia cepacia complex</taxon>
    </lineage>
</organism>
<dbReference type="GO" id="GO:0003677">
    <property type="term" value="F:DNA binding"/>
    <property type="evidence" value="ECO:0007669"/>
    <property type="project" value="UniProtKB-KW"/>
</dbReference>
<name>A0AAW3NIR7_9BURK</name>
<evidence type="ECO:0000256" key="3">
    <source>
        <dbReference type="ARBA" id="ARBA00023163"/>
    </source>
</evidence>
<evidence type="ECO:0000259" key="5">
    <source>
        <dbReference type="PROSITE" id="PS51078"/>
    </source>
</evidence>
<evidence type="ECO:0000313" key="6">
    <source>
        <dbReference type="EMBL" id="KVT58294.1"/>
    </source>
</evidence>
<sequence length="261" mass="27504">MATSPSSPVTLTLDRGLQVLRAFHADRAPLTNGELASRTGLPRSVVSALTSALIDLGFIRRVAGDARFELGSNVFGIGQAYLAANPVTPLAQPFMQKLADRLDACVALAVPDHLDMLYVAHRSGARIATPRMGIGSLVPMGTTAIGRAWLCGLPDPLRRRQIAQLTEAAGPRANAIAAGIEAAFADLRATGVCLSLGENHRDAWSMALPVRVGLSKTLMALSCGAVEPQPDVDAIRRRIAPALKQAAIELATLLRDVRPGP</sequence>
<dbReference type="Pfam" id="PF01614">
    <property type="entry name" value="IclR_C"/>
    <property type="match status" value="1"/>
</dbReference>
<evidence type="ECO:0000256" key="2">
    <source>
        <dbReference type="ARBA" id="ARBA00023125"/>
    </source>
</evidence>
<dbReference type="InterPro" id="IPR029016">
    <property type="entry name" value="GAF-like_dom_sf"/>
</dbReference>
<evidence type="ECO:0000256" key="1">
    <source>
        <dbReference type="ARBA" id="ARBA00023015"/>
    </source>
</evidence>
<dbReference type="Pfam" id="PF09339">
    <property type="entry name" value="HTH_IclR"/>
    <property type="match status" value="1"/>
</dbReference>
<dbReference type="InterPro" id="IPR014757">
    <property type="entry name" value="Tscrpt_reg_IclR_C"/>
</dbReference>
<dbReference type="EMBL" id="LPDO01000039">
    <property type="protein sequence ID" value="KVT58294.1"/>
    <property type="molecule type" value="Genomic_DNA"/>
</dbReference>
<comment type="caution">
    <text evidence="6">The sequence shown here is derived from an EMBL/GenBank/DDBJ whole genome shotgun (WGS) entry which is preliminary data.</text>
</comment>
<accession>A0AAW3NIR7</accession>
<dbReference type="InterPro" id="IPR036388">
    <property type="entry name" value="WH-like_DNA-bd_sf"/>
</dbReference>
<dbReference type="PROSITE" id="PS51077">
    <property type="entry name" value="HTH_ICLR"/>
    <property type="match status" value="1"/>
</dbReference>
<keyword evidence="1" id="KW-0805">Transcription regulation</keyword>
<dbReference type="InterPro" id="IPR005471">
    <property type="entry name" value="Tscrpt_reg_IclR_N"/>
</dbReference>
<dbReference type="Proteomes" id="UP000056732">
    <property type="component" value="Unassembled WGS sequence"/>
</dbReference>
<dbReference type="PROSITE" id="PS51078">
    <property type="entry name" value="ICLR_ED"/>
    <property type="match status" value="1"/>
</dbReference>
<evidence type="ECO:0000259" key="4">
    <source>
        <dbReference type="PROSITE" id="PS51077"/>
    </source>
</evidence>
<dbReference type="SUPFAM" id="SSF55781">
    <property type="entry name" value="GAF domain-like"/>
    <property type="match status" value="1"/>
</dbReference>
<dbReference type="AlphaFoldDB" id="A0AAW3NIR7"/>
<dbReference type="GO" id="GO:0045892">
    <property type="term" value="P:negative regulation of DNA-templated transcription"/>
    <property type="evidence" value="ECO:0007669"/>
    <property type="project" value="TreeGrafter"/>
</dbReference>
<dbReference type="PANTHER" id="PTHR30136:SF33">
    <property type="entry name" value="TRANSCRIPTIONAL REGULATORY PROTEIN"/>
    <property type="match status" value="1"/>
</dbReference>
<dbReference type="GO" id="GO:0003700">
    <property type="term" value="F:DNA-binding transcription factor activity"/>
    <property type="evidence" value="ECO:0007669"/>
    <property type="project" value="TreeGrafter"/>
</dbReference>
<dbReference type="Gene3D" id="3.30.450.40">
    <property type="match status" value="1"/>
</dbReference>
<dbReference type="InterPro" id="IPR036390">
    <property type="entry name" value="WH_DNA-bd_sf"/>
</dbReference>
<feature type="domain" description="HTH iclR-type" evidence="4">
    <location>
        <begin position="10"/>
        <end position="72"/>
    </location>
</feature>
<dbReference type="InterPro" id="IPR050707">
    <property type="entry name" value="HTH_MetabolicPath_Reg"/>
</dbReference>
<feature type="domain" description="IclR-ED" evidence="5">
    <location>
        <begin position="73"/>
        <end position="256"/>
    </location>
</feature>
<dbReference type="SUPFAM" id="SSF46785">
    <property type="entry name" value="Winged helix' DNA-binding domain"/>
    <property type="match status" value="1"/>
</dbReference>
<keyword evidence="2" id="KW-0238">DNA-binding</keyword>
<dbReference type="SMART" id="SM00346">
    <property type="entry name" value="HTH_ICLR"/>
    <property type="match status" value="1"/>
</dbReference>
<dbReference type="PANTHER" id="PTHR30136">
    <property type="entry name" value="HELIX-TURN-HELIX TRANSCRIPTIONAL REGULATOR, ICLR FAMILY"/>
    <property type="match status" value="1"/>
</dbReference>